<evidence type="ECO:0000259" key="12">
    <source>
        <dbReference type="Pfam" id="PF02558"/>
    </source>
</evidence>
<accession>A0A4S3B8T4</accession>
<dbReference type="UniPathway" id="UPA00028">
    <property type="reaction ID" value="UER00004"/>
</dbReference>
<protein>
    <recommendedName>
        <fullName evidence="5 11">2-dehydropantoate 2-reductase</fullName>
        <ecNumber evidence="4 11">1.1.1.169</ecNumber>
    </recommendedName>
    <alternativeName>
        <fullName evidence="9 11">Ketopantoate reductase</fullName>
    </alternativeName>
</protein>
<dbReference type="Gene3D" id="1.10.1040.10">
    <property type="entry name" value="N-(1-d-carboxylethyl)-l-norvaline Dehydrogenase, domain 2"/>
    <property type="match status" value="1"/>
</dbReference>
<comment type="catalytic activity">
    <reaction evidence="10 11">
        <text>(R)-pantoate + NADP(+) = 2-dehydropantoate + NADPH + H(+)</text>
        <dbReference type="Rhea" id="RHEA:16233"/>
        <dbReference type="ChEBI" id="CHEBI:11561"/>
        <dbReference type="ChEBI" id="CHEBI:15378"/>
        <dbReference type="ChEBI" id="CHEBI:15980"/>
        <dbReference type="ChEBI" id="CHEBI:57783"/>
        <dbReference type="ChEBI" id="CHEBI:58349"/>
        <dbReference type="EC" id="1.1.1.169"/>
    </reaction>
</comment>
<keyword evidence="6 11" id="KW-0566">Pantothenate biosynthesis</keyword>
<dbReference type="NCBIfam" id="TIGR00745">
    <property type="entry name" value="apbA_panE"/>
    <property type="match status" value="1"/>
</dbReference>
<dbReference type="EC" id="1.1.1.169" evidence="4 11"/>
<dbReference type="Pfam" id="PF02558">
    <property type="entry name" value="ApbA"/>
    <property type="match status" value="1"/>
</dbReference>
<dbReference type="InterPro" id="IPR013328">
    <property type="entry name" value="6PGD_dom2"/>
</dbReference>
<dbReference type="Pfam" id="PF08546">
    <property type="entry name" value="ApbA_C"/>
    <property type="match status" value="1"/>
</dbReference>
<dbReference type="AlphaFoldDB" id="A0A4S3B8T4"/>
<evidence type="ECO:0000313" key="15">
    <source>
        <dbReference type="Proteomes" id="UP000310506"/>
    </source>
</evidence>
<comment type="pathway">
    <text evidence="2 11">Cofactor biosynthesis; (R)-pantothenate biosynthesis; (R)-pantoate from 3-methyl-2-oxobutanoate: step 2/2.</text>
</comment>
<organism evidence="14 15">
    <name type="scientific">Vagococcus silagei</name>
    <dbReference type="NCBI Taxonomy" id="2508885"/>
    <lineage>
        <taxon>Bacteria</taxon>
        <taxon>Bacillati</taxon>
        <taxon>Bacillota</taxon>
        <taxon>Bacilli</taxon>
        <taxon>Lactobacillales</taxon>
        <taxon>Enterococcaceae</taxon>
        <taxon>Vagococcus</taxon>
    </lineage>
</organism>
<dbReference type="Gene3D" id="3.40.50.720">
    <property type="entry name" value="NAD(P)-binding Rossmann-like Domain"/>
    <property type="match status" value="1"/>
</dbReference>
<dbReference type="SUPFAM" id="SSF48179">
    <property type="entry name" value="6-phosphogluconate dehydrogenase C-terminal domain-like"/>
    <property type="match status" value="1"/>
</dbReference>
<dbReference type="Proteomes" id="UP000310506">
    <property type="component" value="Unassembled WGS sequence"/>
</dbReference>
<dbReference type="OrthoDB" id="9800163at2"/>
<evidence type="ECO:0000256" key="4">
    <source>
        <dbReference type="ARBA" id="ARBA00013014"/>
    </source>
</evidence>
<dbReference type="GO" id="GO:0050661">
    <property type="term" value="F:NADP binding"/>
    <property type="evidence" value="ECO:0007669"/>
    <property type="project" value="TreeGrafter"/>
</dbReference>
<feature type="domain" description="Ketopantoate reductase N-terminal" evidence="12">
    <location>
        <begin position="3"/>
        <end position="153"/>
    </location>
</feature>
<dbReference type="InterPro" id="IPR008927">
    <property type="entry name" value="6-PGluconate_DH-like_C_sf"/>
</dbReference>
<dbReference type="GO" id="GO:0005737">
    <property type="term" value="C:cytoplasm"/>
    <property type="evidence" value="ECO:0007669"/>
    <property type="project" value="TreeGrafter"/>
</dbReference>
<evidence type="ECO:0000256" key="8">
    <source>
        <dbReference type="ARBA" id="ARBA00023002"/>
    </source>
</evidence>
<feature type="domain" description="Ketopantoate reductase C-terminal" evidence="13">
    <location>
        <begin position="180"/>
        <end position="307"/>
    </location>
</feature>
<evidence type="ECO:0000256" key="9">
    <source>
        <dbReference type="ARBA" id="ARBA00032024"/>
    </source>
</evidence>
<evidence type="ECO:0000256" key="10">
    <source>
        <dbReference type="ARBA" id="ARBA00048793"/>
    </source>
</evidence>
<dbReference type="EMBL" id="SDGV01000001">
    <property type="protein sequence ID" value="THB62306.1"/>
    <property type="molecule type" value="Genomic_DNA"/>
</dbReference>
<comment type="similarity">
    <text evidence="3 11">Belongs to the ketopantoate reductase family.</text>
</comment>
<evidence type="ECO:0000256" key="2">
    <source>
        <dbReference type="ARBA" id="ARBA00004994"/>
    </source>
</evidence>
<dbReference type="GO" id="GO:0008677">
    <property type="term" value="F:2-dehydropantoate 2-reductase activity"/>
    <property type="evidence" value="ECO:0007669"/>
    <property type="project" value="UniProtKB-EC"/>
</dbReference>
<dbReference type="RefSeq" id="WP_136135692.1">
    <property type="nucleotide sequence ID" value="NZ_SDGV01000001.1"/>
</dbReference>
<dbReference type="InterPro" id="IPR013752">
    <property type="entry name" value="KPA_reductase"/>
</dbReference>
<evidence type="ECO:0000256" key="3">
    <source>
        <dbReference type="ARBA" id="ARBA00007870"/>
    </source>
</evidence>
<keyword evidence="7 11" id="KW-0521">NADP</keyword>
<gene>
    <name evidence="14" type="ORF">ESZ54_00380</name>
</gene>
<comment type="function">
    <text evidence="1 11">Catalyzes the NADPH-dependent reduction of ketopantoate into pantoic acid.</text>
</comment>
<dbReference type="InterPro" id="IPR013332">
    <property type="entry name" value="KPR_N"/>
</dbReference>
<dbReference type="SUPFAM" id="SSF51735">
    <property type="entry name" value="NAD(P)-binding Rossmann-fold domains"/>
    <property type="match status" value="1"/>
</dbReference>
<keyword evidence="8 11" id="KW-0560">Oxidoreductase</keyword>
<sequence length="313" mass="34138">MKIAIAGAGAMGSRFGLMLHQQGHEITLIDQWPAHIEAIRENGLIADLNGEMITAKMPIYAPEEIAGLDQEVDLIIALTKANQLDAMFNDIQSLINEDTHVICLLNGLGHEDVLAKYVKKENILLGITMWTAGLEGPGRAKLFGTGEVELENIEPAGEAFARKVTDIFTEAGLNAVYSTNVKHSIWRKACVNGTLNGLCTILDCNIADLGAQPVSEKMIRTIIHEFAIVAKTEHVELDEEEVFNHVATTFDPNGVGLHHPSMHQDLIKNNRLTEIDYINGAVSRKGDVQGIDTPYCDFLTALVHAKEGILGAQ</sequence>
<evidence type="ECO:0000256" key="1">
    <source>
        <dbReference type="ARBA" id="ARBA00002919"/>
    </source>
</evidence>
<evidence type="ECO:0000313" key="14">
    <source>
        <dbReference type="EMBL" id="THB62306.1"/>
    </source>
</evidence>
<dbReference type="GO" id="GO:0015940">
    <property type="term" value="P:pantothenate biosynthetic process"/>
    <property type="evidence" value="ECO:0007669"/>
    <property type="project" value="UniProtKB-UniPathway"/>
</dbReference>
<evidence type="ECO:0000259" key="13">
    <source>
        <dbReference type="Pfam" id="PF08546"/>
    </source>
</evidence>
<evidence type="ECO:0000256" key="11">
    <source>
        <dbReference type="RuleBase" id="RU362068"/>
    </source>
</evidence>
<evidence type="ECO:0000256" key="5">
    <source>
        <dbReference type="ARBA" id="ARBA00019465"/>
    </source>
</evidence>
<dbReference type="InterPro" id="IPR036291">
    <property type="entry name" value="NAD(P)-bd_dom_sf"/>
</dbReference>
<evidence type="ECO:0000256" key="6">
    <source>
        <dbReference type="ARBA" id="ARBA00022655"/>
    </source>
</evidence>
<comment type="caution">
    <text evidence="14">The sequence shown here is derived from an EMBL/GenBank/DDBJ whole genome shotgun (WGS) entry which is preliminary data.</text>
</comment>
<dbReference type="NCBIfam" id="NF005088">
    <property type="entry name" value="PRK06522.1-2"/>
    <property type="match status" value="1"/>
</dbReference>
<reference evidence="14 15" key="1">
    <citation type="submission" date="2019-01" db="EMBL/GenBank/DDBJ databases">
        <title>Vagococcus silagei sp. nov. isolated from brewer's grain.</title>
        <authorList>
            <person name="Guu J.-R."/>
        </authorList>
    </citation>
    <scope>NUCLEOTIDE SEQUENCE [LARGE SCALE GENOMIC DNA]</scope>
    <source>
        <strain evidence="14 15">2B-2</strain>
    </source>
</reference>
<dbReference type="InterPro" id="IPR050838">
    <property type="entry name" value="Ketopantoate_reductase"/>
</dbReference>
<keyword evidence="15" id="KW-1185">Reference proteome</keyword>
<proteinExistence type="inferred from homology"/>
<dbReference type="PANTHER" id="PTHR43765:SF2">
    <property type="entry name" value="2-DEHYDROPANTOATE 2-REDUCTASE"/>
    <property type="match status" value="1"/>
</dbReference>
<dbReference type="PANTHER" id="PTHR43765">
    <property type="entry name" value="2-DEHYDROPANTOATE 2-REDUCTASE-RELATED"/>
    <property type="match status" value="1"/>
</dbReference>
<evidence type="ECO:0000256" key="7">
    <source>
        <dbReference type="ARBA" id="ARBA00022857"/>
    </source>
</evidence>
<name>A0A4S3B8T4_9ENTE</name>
<dbReference type="InterPro" id="IPR003710">
    <property type="entry name" value="ApbA"/>
</dbReference>